<dbReference type="Proteomes" id="UP000199754">
    <property type="component" value="Chromosome"/>
</dbReference>
<name>A0A221K2Q4_9RHOB</name>
<proteinExistence type="predicted"/>
<evidence type="ECO:0000313" key="2">
    <source>
        <dbReference type="EMBL" id="ASM73117.1"/>
    </source>
</evidence>
<dbReference type="OrthoDB" id="442188at2"/>
<protein>
    <submittedName>
        <fullName evidence="2">Complex I intermediate-associated protein 30 (CIA30)</fullName>
    </submittedName>
</protein>
<dbReference type="InterPro" id="IPR013857">
    <property type="entry name" value="NADH-UbQ_OxRdtase-assoc_prot30"/>
</dbReference>
<dbReference type="RefSeq" id="WP_089420940.1">
    <property type="nucleotide sequence ID" value="NZ_CP022415.1"/>
</dbReference>
<reference evidence="2 3" key="1">
    <citation type="submission" date="2017-07" db="EMBL/GenBank/DDBJ databases">
        <title>Genome Sequence of Sulfitobacter pseudonitzschiae Strain SMR1 Isolated from a culture of the Diatom Skeletonema marinoi.</title>
        <authorList>
            <person name="Topel M."/>
            <person name="Pinder M.I.M."/>
            <person name="Johansson O.N."/>
            <person name="Kourtchenko O."/>
            <person name="Godhe A."/>
            <person name="Clarke A.K."/>
        </authorList>
    </citation>
    <scope>NUCLEOTIDE SEQUENCE [LARGE SCALE GENOMIC DNA]</scope>
    <source>
        <strain evidence="2 3">SMR1</strain>
    </source>
</reference>
<dbReference type="KEGG" id="spse:SULPSESMR1_02320"/>
<dbReference type="SUPFAM" id="SSF49785">
    <property type="entry name" value="Galactose-binding domain-like"/>
    <property type="match status" value="1"/>
</dbReference>
<dbReference type="EMBL" id="CP022415">
    <property type="protein sequence ID" value="ASM73117.1"/>
    <property type="molecule type" value="Genomic_DNA"/>
</dbReference>
<feature type="domain" description="NADH:ubiquinone oxidoreductase intermediate-associated protein 30" evidence="1">
    <location>
        <begin position="5"/>
        <end position="118"/>
    </location>
</feature>
<keyword evidence="3" id="KW-1185">Reference proteome</keyword>
<accession>A0A221K2Q4</accession>
<evidence type="ECO:0000313" key="3">
    <source>
        <dbReference type="Proteomes" id="UP000199754"/>
    </source>
</evidence>
<dbReference type="AlphaFoldDB" id="A0A221K2Q4"/>
<dbReference type="InterPro" id="IPR008979">
    <property type="entry name" value="Galactose-bd-like_sf"/>
</dbReference>
<dbReference type="Pfam" id="PF08547">
    <property type="entry name" value="CIA30"/>
    <property type="match status" value="1"/>
</dbReference>
<gene>
    <name evidence="2" type="ORF">SULPSESMR1_02320</name>
</gene>
<evidence type="ECO:0000259" key="1">
    <source>
        <dbReference type="Pfam" id="PF08547"/>
    </source>
</evidence>
<sequence length="150" mass="16271">MKLDPKWEYVADSVMGGVSRGQVEQAQVAGRAAMRLTGAVSTDNGGGFIQMAFDLTQDAGGKTGIAFDVCGNGERYDLRLRTTRLTRAWQSFRIGFVAPSDWTTVQVPFAALEAYRTDATFAPSELRRVGVVAVGREFAVDVAVSDVRLF</sequence>
<dbReference type="STRING" id="1402135.SAMN05444149_103558"/>
<organism evidence="2 3">
    <name type="scientific">Pseudosulfitobacter pseudonitzschiae</name>
    <dbReference type="NCBI Taxonomy" id="1402135"/>
    <lineage>
        <taxon>Bacteria</taxon>
        <taxon>Pseudomonadati</taxon>
        <taxon>Pseudomonadota</taxon>
        <taxon>Alphaproteobacteria</taxon>
        <taxon>Rhodobacterales</taxon>
        <taxon>Roseobacteraceae</taxon>
        <taxon>Pseudosulfitobacter</taxon>
    </lineage>
</organism>